<comment type="caution">
    <text evidence="1">The sequence shown here is derived from an EMBL/GenBank/DDBJ whole genome shotgun (WGS) entry which is preliminary data.</text>
</comment>
<keyword evidence="2" id="KW-1185">Reference proteome</keyword>
<dbReference type="Proteomes" id="UP001603857">
    <property type="component" value="Unassembled WGS sequence"/>
</dbReference>
<dbReference type="EMBL" id="JBGMDY010000009">
    <property type="protein sequence ID" value="KAL2322162.1"/>
    <property type="molecule type" value="Genomic_DNA"/>
</dbReference>
<reference evidence="1 2" key="1">
    <citation type="submission" date="2024-08" db="EMBL/GenBank/DDBJ databases">
        <title>Insights into the chromosomal genome structure of Flemingia macrophylla.</title>
        <authorList>
            <person name="Ding Y."/>
            <person name="Zhao Y."/>
            <person name="Bi W."/>
            <person name="Wu M."/>
            <person name="Zhao G."/>
            <person name="Gong Y."/>
            <person name="Li W."/>
            <person name="Zhang P."/>
        </authorList>
    </citation>
    <scope>NUCLEOTIDE SEQUENCE [LARGE SCALE GENOMIC DNA]</scope>
    <source>
        <strain evidence="1">DYQJB</strain>
        <tissue evidence="1">Leaf</tissue>
    </source>
</reference>
<accession>A0ABD1LF70</accession>
<organism evidence="1 2">
    <name type="scientific">Flemingia macrophylla</name>
    <dbReference type="NCBI Taxonomy" id="520843"/>
    <lineage>
        <taxon>Eukaryota</taxon>
        <taxon>Viridiplantae</taxon>
        <taxon>Streptophyta</taxon>
        <taxon>Embryophyta</taxon>
        <taxon>Tracheophyta</taxon>
        <taxon>Spermatophyta</taxon>
        <taxon>Magnoliopsida</taxon>
        <taxon>eudicotyledons</taxon>
        <taxon>Gunneridae</taxon>
        <taxon>Pentapetalae</taxon>
        <taxon>rosids</taxon>
        <taxon>fabids</taxon>
        <taxon>Fabales</taxon>
        <taxon>Fabaceae</taxon>
        <taxon>Papilionoideae</taxon>
        <taxon>50 kb inversion clade</taxon>
        <taxon>NPAAA clade</taxon>
        <taxon>indigoferoid/millettioid clade</taxon>
        <taxon>Phaseoleae</taxon>
        <taxon>Flemingia</taxon>
    </lineage>
</organism>
<protein>
    <submittedName>
        <fullName evidence="1">Uncharacterized protein</fullName>
    </submittedName>
</protein>
<evidence type="ECO:0000313" key="2">
    <source>
        <dbReference type="Proteomes" id="UP001603857"/>
    </source>
</evidence>
<proteinExistence type="predicted"/>
<name>A0ABD1LF70_9FABA</name>
<evidence type="ECO:0000313" key="1">
    <source>
        <dbReference type="EMBL" id="KAL2322162.1"/>
    </source>
</evidence>
<dbReference type="AlphaFoldDB" id="A0ABD1LF70"/>
<sequence>MTISITVVNIDKVEFNNFNWTQVKFIGKGIKHQHSYLKTFWQMCYKEDSGNLPRRKIQQPYVLSSTKETWEPSVQIN</sequence>
<gene>
    <name evidence="1" type="ORF">Fmac_026541</name>
</gene>